<keyword evidence="2" id="KW-1185">Reference proteome</keyword>
<protein>
    <submittedName>
        <fullName evidence="1">Uncharacterized protein</fullName>
    </submittedName>
</protein>
<dbReference type="OrthoDB" id="3772738at2759"/>
<organism evidence="1 2">
    <name type="scientific">Lophium mytilinum</name>
    <dbReference type="NCBI Taxonomy" id="390894"/>
    <lineage>
        <taxon>Eukaryota</taxon>
        <taxon>Fungi</taxon>
        <taxon>Dikarya</taxon>
        <taxon>Ascomycota</taxon>
        <taxon>Pezizomycotina</taxon>
        <taxon>Dothideomycetes</taxon>
        <taxon>Pleosporomycetidae</taxon>
        <taxon>Mytilinidiales</taxon>
        <taxon>Mytilinidiaceae</taxon>
        <taxon>Lophium</taxon>
    </lineage>
</organism>
<evidence type="ECO:0000313" key="2">
    <source>
        <dbReference type="Proteomes" id="UP000799750"/>
    </source>
</evidence>
<evidence type="ECO:0000313" key="1">
    <source>
        <dbReference type="EMBL" id="KAF2489384.1"/>
    </source>
</evidence>
<gene>
    <name evidence="1" type="ORF">BU16DRAFT_567563</name>
</gene>
<proteinExistence type="predicted"/>
<accession>A0A6A6QBE5</accession>
<dbReference type="Proteomes" id="UP000799750">
    <property type="component" value="Unassembled WGS sequence"/>
</dbReference>
<name>A0A6A6QBE5_9PEZI</name>
<sequence>MQSRLSDVVGDRYSEIADIPRTRSLDLKRSQPWSNGSFSCVAHSSPVNAQHNSVAFFPPGWELAKKKYSYIWQCCACGWTGINITAATCPSCGTARCAYCQTTKVQAR</sequence>
<dbReference type="AlphaFoldDB" id="A0A6A6QBE5"/>
<reference evidence="1" key="1">
    <citation type="journal article" date="2020" name="Stud. Mycol.">
        <title>101 Dothideomycetes genomes: a test case for predicting lifestyles and emergence of pathogens.</title>
        <authorList>
            <person name="Haridas S."/>
            <person name="Albert R."/>
            <person name="Binder M."/>
            <person name="Bloem J."/>
            <person name="Labutti K."/>
            <person name="Salamov A."/>
            <person name="Andreopoulos B."/>
            <person name="Baker S."/>
            <person name="Barry K."/>
            <person name="Bills G."/>
            <person name="Bluhm B."/>
            <person name="Cannon C."/>
            <person name="Castanera R."/>
            <person name="Culley D."/>
            <person name="Daum C."/>
            <person name="Ezra D."/>
            <person name="Gonzalez J."/>
            <person name="Henrissat B."/>
            <person name="Kuo A."/>
            <person name="Liang C."/>
            <person name="Lipzen A."/>
            <person name="Lutzoni F."/>
            <person name="Magnuson J."/>
            <person name="Mondo S."/>
            <person name="Nolan M."/>
            <person name="Ohm R."/>
            <person name="Pangilinan J."/>
            <person name="Park H.-J."/>
            <person name="Ramirez L."/>
            <person name="Alfaro M."/>
            <person name="Sun H."/>
            <person name="Tritt A."/>
            <person name="Yoshinaga Y."/>
            <person name="Zwiers L.-H."/>
            <person name="Turgeon B."/>
            <person name="Goodwin S."/>
            <person name="Spatafora J."/>
            <person name="Crous P."/>
            <person name="Grigoriev I."/>
        </authorList>
    </citation>
    <scope>NUCLEOTIDE SEQUENCE</scope>
    <source>
        <strain evidence="1">CBS 269.34</strain>
    </source>
</reference>
<dbReference type="EMBL" id="MU004199">
    <property type="protein sequence ID" value="KAF2489384.1"/>
    <property type="molecule type" value="Genomic_DNA"/>
</dbReference>